<organism evidence="1 2">
    <name type="scientific">Microlunatus sagamiharensis</name>
    <dbReference type="NCBI Taxonomy" id="546874"/>
    <lineage>
        <taxon>Bacteria</taxon>
        <taxon>Bacillati</taxon>
        <taxon>Actinomycetota</taxon>
        <taxon>Actinomycetes</taxon>
        <taxon>Propionibacteriales</taxon>
        <taxon>Propionibacteriaceae</taxon>
        <taxon>Microlunatus</taxon>
    </lineage>
</organism>
<name>A0A1H2NJH7_9ACTN</name>
<proteinExistence type="predicted"/>
<evidence type="ECO:0000313" key="2">
    <source>
        <dbReference type="Proteomes" id="UP000198825"/>
    </source>
</evidence>
<reference evidence="2" key="1">
    <citation type="submission" date="2016-10" db="EMBL/GenBank/DDBJ databases">
        <authorList>
            <person name="Varghese N."/>
            <person name="Submissions S."/>
        </authorList>
    </citation>
    <scope>NUCLEOTIDE SEQUENCE [LARGE SCALE GENOMIC DNA]</scope>
    <source>
        <strain evidence="2">DSM 21743</strain>
    </source>
</reference>
<dbReference type="EMBL" id="LT629799">
    <property type="protein sequence ID" value="SDV04956.1"/>
    <property type="molecule type" value="Genomic_DNA"/>
</dbReference>
<dbReference type="OrthoDB" id="3723482at2"/>
<dbReference type="InterPro" id="IPR010866">
    <property type="entry name" value="A-2_8-polyST"/>
</dbReference>
<dbReference type="RefSeq" id="WP_091078821.1">
    <property type="nucleotide sequence ID" value="NZ_LT629799.1"/>
</dbReference>
<keyword evidence="2" id="KW-1185">Reference proteome</keyword>
<dbReference type="AlphaFoldDB" id="A0A1H2NJH7"/>
<evidence type="ECO:0000313" key="1">
    <source>
        <dbReference type="EMBL" id="SDV04956.1"/>
    </source>
</evidence>
<dbReference type="Proteomes" id="UP000198825">
    <property type="component" value="Chromosome I"/>
</dbReference>
<protein>
    <submittedName>
        <fullName evidence="1">Uncharacterized protein</fullName>
    </submittedName>
</protein>
<gene>
    <name evidence="1" type="ORF">SAMN04488544_4072</name>
</gene>
<accession>A0A1H2NJH7</accession>
<dbReference type="STRING" id="546874.SAMN04488544_4072"/>
<dbReference type="Pfam" id="PF07388">
    <property type="entry name" value="A-2_8-polyST"/>
    <property type="match status" value="1"/>
</dbReference>
<sequence>MSTRCYLVATSPHEVLVMAAAWRAGSLPVAGPLVLVVGTGTGSRAARRTAEQLGFVERVVVLDELLGGDGRVEDSPVELVVGSASLEAGRALARRLLEVSITLVAVDGDAYGPTPDLVRGRFARLVSRVLHLDIVPGLTPLLLAERHVPAAPVPLDDLRALAATLPAALLPDGGRVVDPTTLVLGSAARWDDALDADRQTDLLVALVQRCAEAGHSRMVLLLDPRTRPRVRRQLEKAAAQVRADLTVVDDQSPAEQWLATGAVRFVVGSAAPDLVVAQAAYGIRAAQLDTDVVLKRLAPFSDPRRIGATLVQALVPDLRSWTSAPEGEAPPVVDLPGLVTAVAYAMQPELLAGHRPAVIEHLATVEDGTRRRFVRRRRLGELRLPGGKRKVRATLG</sequence>